<evidence type="ECO:0000256" key="1">
    <source>
        <dbReference type="ARBA" id="ARBA00022729"/>
    </source>
</evidence>
<dbReference type="InterPro" id="IPR004886">
    <property type="entry name" value="Glucanosyltransferase"/>
</dbReference>
<dbReference type="VEuPathDB" id="FungiDB:Bcin15g05080"/>
<feature type="chain" id="PRO_5016480747" description="1,3-beta-glucanosyltransferase" evidence="3">
    <location>
        <begin position="22"/>
        <end position="74"/>
    </location>
</feature>
<gene>
    <name evidence="4" type="primary">Bcgas5</name>
    <name evidence="4" type="ORF">BCIN_15g05080</name>
</gene>
<reference evidence="4 5" key="3">
    <citation type="journal article" date="2017" name="Mol. Plant Pathol.">
        <title>A gapless genome sequence of the fungus Botrytis cinerea.</title>
        <authorList>
            <person name="Van Kan J.A."/>
            <person name="Stassen J.H."/>
            <person name="Mosbach A."/>
            <person name="Van Der Lee T.A."/>
            <person name="Faino L."/>
            <person name="Farmer A.D."/>
            <person name="Papasotiriou D.G."/>
            <person name="Zhou S."/>
            <person name="Seidl M.F."/>
            <person name="Cottam E."/>
            <person name="Edel D."/>
            <person name="Hahn M."/>
            <person name="Schwartz D.C."/>
            <person name="Dietrich R.A."/>
            <person name="Widdison S."/>
            <person name="Scalliet G."/>
        </authorList>
    </citation>
    <scope>NUCLEOTIDE SEQUENCE [LARGE SCALE GENOMIC DNA]</scope>
    <source>
        <strain evidence="4 5">B05.10</strain>
    </source>
</reference>
<keyword evidence="5" id="KW-1185">Reference proteome</keyword>
<dbReference type="RefSeq" id="XP_024553505.1">
    <property type="nucleotide sequence ID" value="XM_024697690.1"/>
</dbReference>
<dbReference type="EC" id="2.4.1.-" evidence="3"/>
<dbReference type="GO" id="GO:0005886">
    <property type="term" value="C:plasma membrane"/>
    <property type="evidence" value="ECO:0007669"/>
    <property type="project" value="UniProtKB-SubCell"/>
</dbReference>
<protein>
    <recommendedName>
        <fullName evidence="3">1,3-beta-glucanosyltransferase</fullName>
        <ecNumber evidence="3">2.4.1.-</ecNumber>
    </recommendedName>
</protein>
<dbReference type="Pfam" id="PF03198">
    <property type="entry name" value="Glyco_hydro_72"/>
    <property type="match status" value="1"/>
</dbReference>
<sequence>MRQSTIFGLVASVASFGMAAAAGTPVLAARASSTASVEAVTISGNAFYKGSDRFYIRGVDYQPGKNIGIFAKAL</sequence>
<evidence type="ECO:0000256" key="3">
    <source>
        <dbReference type="RuleBase" id="RU361209"/>
    </source>
</evidence>
<reference evidence="4 5" key="2">
    <citation type="journal article" date="2012" name="Eukaryot. Cell">
        <title>Genome update of Botrytis cinerea strains B05.10 and T4.</title>
        <authorList>
            <person name="Staats M."/>
            <person name="van Kan J.A."/>
        </authorList>
    </citation>
    <scope>NUCLEOTIDE SEQUENCE [LARGE SCALE GENOMIC DNA]</scope>
    <source>
        <strain evidence="4 5">B05.10</strain>
    </source>
</reference>
<keyword evidence="3" id="KW-0449">Lipoprotein</keyword>
<comment type="similarity">
    <text evidence="3">Belongs to the glycosyl hydrolase 72 family.</text>
</comment>
<dbReference type="GO" id="GO:0016740">
    <property type="term" value="F:transferase activity"/>
    <property type="evidence" value="ECO:0007669"/>
    <property type="project" value="UniProtKB-KW"/>
</dbReference>
<comment type="function">
    <text evidence="3">Splits internally a 1,3-beta-glucan molecule and transfers the newly generated reducing end (the donor) to the non-reducing end of another 1,3-beta-glucan molecule (the acceptor) forming a 1,3-beta linkage, resulting in the elongation of 1,3-beta-glucan chains in the cell wall.</text>
</comment>
<keyword evidence="3" id="KW-0472">Membrane</keyword>
<keyword evidence="3" id="KW-0336">GPI-anchor</keyword>
<dbReference type="AlphaFoldDB" id="A0A384K5E8"/>
<dbReference type="OrthoDB" id="421038at2759"/>
<keyword evidence="3" id="KW-0808">Transferase</keyword>
<proteinExistence type="inferred from homology"/>
<evidence type="ECO:0000313" key="5">
    <source>
        <dbReference type="Proteomes" id="UP000001798"/>
    </source>
</evidence>
<name>A0A384K5E8_BOTFB</name>
<evidence type="ECO:0000313" key="4">
    <source>
        <dbReference type="EMBL" id="ATZ58028.1"/>
    </source>
</evidence>
<dbReference type="EMBL" id="CP009819">
    <property type="protein sequence ID" value="ATZ58028.1"/>
    <property type="molecule type" value="Genomic_DNA"/>
</dbReference>
<dbReference type="GeneID" id="5426670"/>
<feature type="signal peptide" evidence="3">
    <location>
        <begin position="1"/>
        <end position="21"/>
    </location>
</feature>
<keyword evidence="1 3" id="KW-0732">Signal</keyword>
<organism evidence="4 5">
    <name type="scientific">Botryotinia fuckeliana (strain B05.10)</name>
    <name type="common">Noble rot fungus</name>
    <name type="synonym">Botrytis cinerea</name>
    <dbReference type="NCBI Taxonomy" id="332648"/>
    <lineage>
        <taxon>Eukaryota</taxon>
        <taxon>Fungi</taxon>
        <taxon>Dikarya</taxon>
        <taxon>Ascomycota</taxon>
        <taxon>Pezizomycotina</taxon>
        <taxon>Leotiomycetes</taxon>
        <taxon>Helotiales</taxon>
        <taxon>Sclerotiniaceae</taxon>
        <taxon>Botrytis</taxon>
    </lineage>
</organism>
<keyword evidence="2" id="KW-0325">Glycoprotein</keyword>
<accession>A0A384K5E8</accession>
<dbReference type="GO" id="GO:0098552">
    <property type="term" value="C:side of membrane"/>
    <property type="evidence" value="ECO:0007669"/>
    <property type="project" value="UniProtKB-KW"/>
</dbReference>
<comment type="subcellular location">
    <subcellularLocation>
        <location evidence="3">Cell membrane</location>
        <topology evidence="3">Lipid-anchor</topology>
        <topology evidence="3">GPI-anchor</topology>
    </subcellularLocation>
</comment>
<dbReference type="Proteomes" id="UP000001798">
    <property type="component" value="Chromosome 15"/>
</dbReference>
<reference evidence="4 5" key="1">
    <citation type="journal article" date="2011" name="PLoS Genet.">
        <title>Genomic analysis of the necrotrophic fungal pathogens Sclerotinia sclerotiorum and Botrytis cinerea.</title>
        <authorList>
            <person name="Amselem J."/>
            <person name="Cuomo C.A."/>
            <person name="van Kan J.A."/>
            <person name="Viaud M."/>
            <person name="Benito E.P."/>
            <person name="Couloux A."/>
            <person name="Coutinho P.M."/>
            <person name="de Vries R.P."/>
            <person name="Dyer P.S."/>
            <person name="Fillinger S."/>
            <person name="Fournier E."/>
            <person name="Gout L."/>
            <person name="Hahn M."/>
            <person name="Kohn L."/>
            <person name="Lapalu N."/>
            <person name="Plummer K.M."/>
            <person name="Pradier J.M."/>
            <person name="Quevillon E."/>
            <person name="Sharon A."/>
            <person name="Simon A."/>
            <person name="ten Have A."/>
            <person name="Tudzynski B."/>
            <person name="Tudzynski P."/>
            <person name="Wincker P."/>
            <person name="Andrew M."/>
            <person name="Anthouard V."/>
            <person name="Beever R.E."/>
            <person name="Beffa R."/>
            <person name="Benoit I."/>
            <person name="Bouzid O."/>
            <person name="Brault B."/>
            <person name="Chen Z."/>
            <person name="Choquer M."/>
            <person name="Collemare J."/>
            <person name="Cotton P."/>
            <person name="Danchin E.G."/>
            <person name="Da Silva C."/>
            <person name="Gautier A."/>
            <person name="Giraud C."/>
            <person name="Giraud T."/>
            <person name="Gonzalez C."/>
            <person name="Grossetete S."/>
            <person name="Guldener U."/>
            <person name="Henrissat B."/>
            <person name="Howlett B.J."/>
            <person name="Kodira C."/>
            <person name="Kretschmer M."/>
            <person name="Lappartient A."/>
            <person name="Leroch M."/>
            <person name="Levis C."/>
            <person name="Mauceli E."/>
            <person name="Neuveglise C."/>
            <person name="Oeser B."/>
            <person name="Pearson M."/>
            <person name="Poulain J."/>
            <person name="Poussereau N."/>
            <person name="Quesneville H."/>
            <person name="Rascle C."/>
            <person name="Schumacher J."/>
            <person name="Segurens B."/>
            <person name="Sexton A."/>
            <person name="Silva E."/>
            <person name="Sirven C."/>
            <person name="Soanes D.M."/>
            <person name="Talbot N.J."/>
            <person name="Templeton M."/>
            <person name="Yandava C."/>
            <person name="Yarden O."/>
            <person name="Zeng Q."/>
            <person name="Rollins J.A."/>
            <person name="Lebrun M.H."/>
            <person name="Dickman M."/>
        </authorList>
    </citation>
    <scope>NUCLEOTIDE SEQUENCE [LARGE SCALE GENOMIC DNA]</scope>
    <source>
        <strain evidence="4 5">B05.10</strain>
    </source>
</reference>
<evidence type="ECO:0000256" key="2">
    <source>
        <dbReference type="ARBA" id="ARBA00023180"/>
    </source>
</evidence>
<dbReference type="Gene3D" id="3.20.20.80">
    <property type="entry name" value="Glycosidases"/>
    <property type="match status" value="1"/>
</dbReference>